<gene>
    <name evidence="3" type="ORF">QJS04_geneDACA013911</name>
</gene>
<dbReference type="Proteomes" id="UP001179952">
    <property type="component" value="Unassembled WGS sequence"/>
</dbReference>
<sequence>MGTTLQQYSLNLLAKFPMNDTDAIEIGQETGHYLGYSENKLLKEKVRTGFDQLQESMDRLLEQCNKETVRNTMLKHEEVFREQVHELHRLYRVQKSLMAELKNRETKPHKEHGFYSSTSTSITKNRYPHQGFSPYYDAKPGSSSQEQPSVSSREAFHVLQRGSDVDDGEGDVELTLSIGRGGSKSDKDSVSDPSKDFKSGSSQRPPPPPWLFHALKF</sequence>
<feature type="compositionally biased region" description="Low complexity" evidence="2">
    <location>
        <begin position="142"/>
        <end position="152"/>
    </location>
</feature>
<dbReference type="EMBL" id="JAUJYN010000006">
    <property type="protein sequence ID" value="KAK1269566.1"/>
    <property type="molecule type" value="Genomic_DNA"/>
</dbReference>
<evidence type="ECO:0000256" key="2">
    <source>
        <dbReference type="SAM" id="MobiDB-lite"/>
    </source>
</evidence>
<evidence type="ECO:0000256" key="1">
    <source>
        <dbReference type="SAM" id="Coils"/>
    </source>
</evidence>
<keyword evidence="4" id="KW-1185">Reference proteome</keyword>
<feature type="compositionally biased region" description="Basic and acidic residues" evidence="2">
    <location>
        <begin position="103"/>
        <end position="113"/>
    </location>
</feature>
<evidence type="ECO:0000313" key="3">
    <source>
        <dbReference type="EMBL" id="KAK1269566.1"/>
    </source>
</evidence>
<organism evidence="3 4">
    <name type="scientific">Acorus gramineus</name>
    <name type="common">Dwarf sweet flag</name>
    <dbReference type="NCBI Taxonomy" id="55184"/>
    <lineage>
        <taxon>Eukaryota</taxon>
        <taxon>Viridiplantae</taxon>
        <taxon>Streptophyta</taxon>
        <taxon>Embryophyta</taxon>
        <taxon>Tracheophyta</taxon>
        <taxon>Spermatophyta</taxon>
        <taxon>Magnoliopsida</taxon>
        <taxon>Liliopsida</taxon>
        <taxon>Acoraceae</taxon>
        <taxon>Acorus</taxon>
    </lineage>
</organism>
<feature type="compositionally biased region" description="Polar residues" evidence="2">
    <location>
        <begin position="115"/>
        <end position="124"/>
    </location>
</feature>
<dbReference type="AlphaFoldDB" id="A0AAV9AYW4"/>
<feature type="coiled-coil region" evidence="1">
    <location>
        <begin position="43"/>
        <end position="70"/>
    </location>
</feature>
<comment type="caution">
    <text evidence="3">The sequence shown here is derived from an EMBL/GenBank/DDBJ whole genome shotgun (WGS) entry which is preliminary data.</text>
</comment>
<keyword evidence="1" id="KW-0175">Coiled coil</keyword>
<protein>
    <submittedName>
        <fullName evidence="3">Uncharacterized protein</fullName>
    </submittedName>
</protein>
<name>A0AAV9AYW4_ACOGR</name>
<reference evidence="3" key="2">
    <citation type="submission" date="2023-06" db="EMBL/GenBank/DDBJ databases">
        <authorList>
            <person name="Ma L."/>
            <person name="Liu K.-W."/>
            <person name="Li Z."/>
            <person name="Hsiao Y.-Y."/>
            <person name="Qi Y."/>
            <person name="Fu T."/>
            <person name="Tang G."/>
            <person name="Zhang D."/>
            <person name="Sun W.-H."/>
            <person name="Liu D.-K."/>
            <person name="Li Y."/>
            <person name="Chen G.-Z."/>
            <person name="Liu X.-D."/>
            <person name="Liao X.-Y."/>
            <person name="Jiang Y.-T."/>
            <person name="Yu X."/>
            <person name="Hao Y."/>
            <person name="Huang J."/>
            <person name="Zhao X.-W."/>
            <person name="Ke S."/>
            <person name="Chen Y.-Y."/>
            <person name="Wu W.-L."/>
            <person name="Hsu J.-L."/>
            <person name="Lin Y.-F."/>
            <person name="Huang M.-D."/>
            <person name="Li C.-Y."/>
            <person name="Huang L."/>
            <person name="Wang Z.-W."/>
            <person name="Zhao X."/>
            <person name="Zhong W.-Y."/>
            <person name="Peng D.-H."/>
            <person name="Ahmad S."/>
            <person name="Lan S."/>
            <person name="Zhang J.-S."/>
            <person name="Tsai W.-C."/>
            <person name="Van De Peer Y."/>
            <person name="Liu Z.-J."/>
        </authorList>
    </citation>
    <scope>NUCLEOTIDE SEQUENCE</scope>
    <source>
        <strain evidence="3">SCP</strain>
        <tissue evidence="3">Leaves</tissue>
    </source>
</reference>
<reference evidence="3" key="1">
    <citation type="journal article" date="2023" name="Nat. Commun.">
        <title>Diploid and tetraploid genomes of Acorus and the evolution of monocots.</title>
        <authorList>
            <person name="Ma L."/>
            <person name="Liu K.W."/>
            <person name="Li Z."/>
            <person name="Hsiao Y.Y."/>
            <person name="Qi Y."/>
            <person name="Fu T."/>
            <person name="Tang G.D."/>
            <person name="Zhang D."/>
            <person name="Sun W.H."/>
            <person name="Liu D.K."/>
            <person name="Li Y."/>
            <person name="Chen G.Z."/>
            <person name="Liu X.D."/>
            <person name="Liao X.Y."/>
            <person name="Jiang Y.T."/>
            <person name="Yu X."/>
            <person name="Hao Y."/>
            <person name="Huang J."/>
            <person name="Zhao X.W."/>
            <person name="Ke S."/>
            <person name="Chen Y.Y."/>
            <person name="Wu W.L."/>
            <person name="Hsu J.L."/>
            <person name="Lin Y.F."/>
            <person name="Huang M.D."/>
            <person name="Li C.Y."/>
            <person name="Huang L."/>
            <person name="Wang Z.W."/>
            <person name="Zhao X."/>
            <person name="Zhong W.Y."/>
            <person name="Peng D.H."/>
            <person name="Ahmad S."/>
            <person name="Lan S."/>
            <person name="Zhang J.S."/>
            <person name="Tsai W.C."/>
            <person name="Van de Peer Y."/>
            <person name="Liu Z.J."/>
        </authorList>
    </citation>
    <scope>NUCLEOTIDE SEQUENCE</scope>
    <source>
        <strain evidence="3">SCP</strain>
    </source>
</reference>
<proteinExistence type="predicted"/>
<dbReference type="PANTHER" id="PTHR33167:SF26">
    <property type="entry name" value="EXPRESSED PROTEIN"/>
    <property type="match status" value="1"/>
</dbReference>
<feature type="compositionally biased region" description="Basic and acidic residues" evidence="2">
    <location>
        <begin position="183"/>
        <end position="198"/>
    </location>
</feature>
<dbReference type="PANTHER" id="PTHR33167">
    <property type="entry name" value="TRANSCRIPTION FACTOR, PUTATIVE (DUF863)-RELATED"/>
    <property type="match status" value="1"/>
</dbReference>
<accession>A0AAV9AYW4</accession>
<feature type="region of interest" description="Disordered" evidence="2">
    <location>
        <begin position="103"/>
        <end position="217"/>
    </location>
</feature>
<evidence type="ECO:0000313" key="4">
    <source>
        <dbReference type="Proteomes" id="UP001179952"/>
    </source>
</evidence>